<dbReference type="Proteomes" id="UP000831460">
    <property type="component" value="Chromosome"/>
</dbReference>
<dbReference type="EMBL" id="CP094532">
    <property type="protein sequence ID" value="UOE40535.1"/>
    <property type="molecule type" value="Genomic_DNA"/>
</dbReference>
<name>A0ABY4BMY1_9FLAO</name>
<gene>
    <name evidence="1" type="ORF">MTP09_11550</name>
</gene>
<accession>A0ABY4BMY1</accession>
<organism evidence="1 2">
    <name type="scientific">Chryseobacterium suipulveris</name>
    <dbReference type="NCBI Taxonomy" id="2929800"/>
    <lineage>
        <taxon>Bacteria</taxon>
        <taxon>Pseudomonadati</taxon>
        <taxon>Bacteroidota</taxon>
        <taxon>Flavobacteriia</taxon>
        <taxon>Flavobacteriales</taxon>
        <taxon>Weeksellaceae</taxon>
        <taxon>Chryseobacterium group</taxon>
        <taxon>Chryseobacterium</taxon>
    </lineage>
</organism>
<evidence type="ECO:0000313" key="2">
    <source>
        <dbReference type="Proteomes" id="UP000831460"/>
    </source>
</evidence>
<protein>
    <recommendedName>
        <fullName evidence="3">Lipoprotein</fullName>
    </recommendedName>
</protein>
<keyword evidence="2" id="KW-1185">Reference proteome</keyword>
<evidence type="ECO:0008006" key="3">
    <source>
        <dbReference type="Google" id="ProtNLM"/>
    </source>
</evidence>
<evidence type="ECO:0000313" key="1">
    <source>
        <dbReference type="EMBL" id="UOE40535.1"/>
    </source>
</evidence>
<proteinExistence type="predicted"/>
<reference evidence="1 2" key="1">
    <citation type="submission" date="2022-03" db="EMBL/GenBank/DDBJ databases">
        <title>Chryseobacterium sp. isolated from particulate matters in swine house.</title>
        <authorList>
            <person name="Won M."/>
            <person name="Kim S.-J."/>
            <person name="Kwon S.-W."/>
        </authorList>
    </citation>
    <scope>NUCLEOTIDE SEQUENCE [LARGE SCALE GENOMIC DNA]</scope>
    <source>
        <strain evidence="1 2">SC2-2</strain>
    </source>
</reference>
<sequence>MKKTALFLVCIALLSCKKNSESTLTNKVDSTKIIESINVVRTKYNDSIRILNQKNIFGDLSGSRTLKFSSDEAALSGKINFNKTGRDEYDVNGKAVSGKNKISVIGSIRRVSDKHLNFEGRVAQMINGKKYVRTERTTFLNEGKGKFWRLQDKVNSEGFIEYIDIY</sequence>
<dbReference type="RefSeq" id="WP_243548510.1">
    <property type="nucleotide sequence ID" value="NZ_CP094532.1"/>
</dbReference>
<dbReference type="PROSITE" id="PS51257">
    <property type="entry name" value="PROKAR_LIPOPROTEIN"/>
    <property type="match status" value="1"/>
</dbReference>